<dbReference type="InterPro" id="IPR007788">
    <property type="entry name" value="QCT"/>
</dbReference>
<dbReference type="HOGENOM" id="CLU_060272_2_2_11"/>
<evidence type="ECO:0000256" key="1">
    <source>
        <dbReference type="SAM" id="SignalP"/>
    </source>
</evidence>
<protein>
    <recommendedName>
        <fullName evidence="4">Glutamine cyclotransferase</fullName>
    </recommendedName>
</protein>
<evidence type="ECO:0008006" key="4">
    <source>
        <dbReference type="Google" id="ProtNLM"/>
    </source>
</evidence>
<dbReference type="PROSITE" id="PS51257">
    <property type="entry name" value="PROKAR_LIPOPROTEIN"/>
    <property type="match status" value="1"/>
</dbReference>
<dbReference type="PANTHER" id="PTHR31270:SF1">
    <property type="entry name" value="GLUTAMINYL-PEPTIDE CYCLOTRANSFERASE"/>
    <property type="match status" value="1"/>
</dbReference>
<accession>U3GT35</accession>
<dbReference type="OrthoDB" id="9783700at2"/>
<dbReference type="KEGG" id="caz:CARG_02315"/>
<organism evidence="2 3">
    <name type="scientific">Corynebacterium argentoratense DSM 44202</name>
    <dbReference type="NCBI Taxonomy" id="1348662"/>
    <lineage>
        <taxon>Bacteria</taxon>
        <taxon>Bacillati</taxon>
        <taxon>Actinomycetota</taxon>
        <taxon>Actinomycetes</taxon>
        <taxon>Mycobacteriales</taxon>
        <taxon>Corynebacteriaceae</taxon>
        <taxon>Corynebacterium</taxon>
    </lineage>
</organism>
<gene>
    <name evidence="2" type="ORF">CARG_02315</name>
</gene>
<dbReference type="eggNOG" id="COG3823">
    <property type="taxonomic scope" value="Bacteria"/>
</dbReference>
<dbReference type="STRING" id="1348662.CARG_02315"/>
<dbReference type="SUPFAM" id="SSF63829">
    <property type="entry name" value="Calcium-dependent phosphotriesterase"/>
    <property type="match status" value="1"/>
</dbReference>
<proteinExistence type="predicted"/>
<keyword evidence="3" id="KW-1185">Reference proteome</keyword>
<dbReference type="GeneID" id="78249317"/>
<sequence>MRQAAHQHTRAHARALLITCAAALPLATACTQLDPDHVEQLRAEVITRYPFDADSFTQGLEFDNTGNLLVSTGWWGEGRVYRTTIEGTETATSEVLDPELFGEGITVAQPSGPLWQLTWKAGTAYKRDPHTLRTQDTVTYRGQGWGLCAYEDYLVMSDGSATLTLRDPHTFDVIGTRDVINPDTGEKIDKLNELDCTYDRHGHNAPRVLANRFLTTDVYEINPDDGHVTAHIDASGLPNNATPDPNNVLNGIATANPHERNSDAGTAGRLFMTGKRWPDLYEVALVNVE</sequence>
<dbReference type="EMBL" id="CP006365">
    <property type="protein sequence ID" value="AGU14625.1"/>
    <property type="molecule type" value="Genomic_DNA"/>
</dbReference>
<feature type="signal peptide" evidence="1">
    <location>
        <begin position="1"/>
        <end position="29"/>
    </location>
</feature>
<dbReference type="PANTHER" id="PTHR31270">
    <property type="entry name" value="GLUTAMINYL-PEPTIDE CYCLOTRANSFERASE"/>
    <property type="match status" value="1"/>
</dbReference>
<dbReference type="GO" id="GO:0016603">
    <property type="term" value="F:glutaminyl-peptide cyclotransferase activity"/>
    <property type="evidence" value="ECO:0007669"/>
    <property type="project" value="InterPro"/>
</dbReference>
<dbReference type="Proteomes" id="UP000016943">
    <property type="component" value="Chromosome"/>
</dbReference>
<evidence type="ECO:0000313" key="3">
    <source>
        <dbReference type="Proteomes" id="UP000016943"/>
    </source>
</evidence>
<reference evidence="2 3" key="1">
    <citation type="journal article" date="2013" name="Genome Announc.">
        <title>Whole-Genome Sequence of the Clinical Strain Corynebacterium argentoratense DSM 44202, Isolated from a Human Throat Specimen.</title>
        <authorList>
            <person name="Bomholt C."/>
            <person name="Glaub A."/>
            <person name="Gravermann K."/>
            <person name="Albersmeier A."/>
            <person name="Brinkrolf K."/>
            <person name="Ruckert C."/>
            <person name="Tauch A."/>
        </authorList>
    </citation>
    <scope>NUCLEOTIDE SEQUENCE [LARGE SCALE GENOMIC DNA]</scope>
    <source>
        <strain evidence="2">DSM 44202</strain>
    </source>
</reference>
<name>U3GT35_9CORY</name>
<dbReference type="PATRIC" id="fig|1348662.3.peg.459"/>
<keyword evidence="1" id="KW-0732">Signal</keyword>
<dbReference type="Pfam" id="PF05096">
    <property type="entry name" value="Glu_cyclase_2"/>
    <property type="match status" value="1"/>
</dbReference>
<evidence type="ECO:0000313" key="2">
    <source>
        <dbReference type="EMBL" id="AGU14625.1"/>
    </source>
</evidence>
<dbReference type="RefSeq" id="WP_020975767.1">
    <property type="nucleotide sequence ID" value="NC_022198.1"/>
</dbReference>
<dbReference type="AlphaFoldDB" id="U3GT35"/>
<feature type="chain" id="PRO_5004641763" description="Glutamine cyclotransferase" evidence="1">
    <location>
        <begin position="30"/>
        <end position="289"/>
    </location>
</feature>